<protein>
    <submittedName>
        <fullName evidence="1">Uncharacterized protein</fullName>
    </submittedName>
</protein>
<reference evidence="1 2" key="1">
    <citation type="journal article" date="2021" name="BMC Genomics">
        <title>Datura genome reveals duplications of psychoactive alkaloid biosynthetic genes and high mutation rate following tissue culture.</title>
        <authorList>
            <person name="Rajewski A."/>
            <person name="Carter-House D."/>
            <person name="Stajich J."/>
            <person name="Litt A."/>
        </authorList>
    </citation>
    <scope>NUCLEOTIDE SEQUENCE [LARGE SCALE GENOMIC DNA]</scope>
    <source>
        <strain evidence="1">AR-01</strain>
    </source>
</reference>
<evidence type="ECO:0000313" key="2">
    <source>
        <dbReference type="Proteomes" id="UP000823775"/>
    </source>
</evidence>
<accession>A0ABS8VJY0</accession>
<name>A0ABS8VJY0_DATST</name>
<evidence type="ECO:0000313" key="1">
    <source>
        <dbReference type="EMBL" id="MCD9646245.1"/>
    </source>
</evidence>
<gene>
    <name evidence="1" type="ORF">HAX54_035934</name>
</gene>
<comment type="caution">
    <text evidence="1">The sequence shown here is derived from an EMBL/GenBank/DDBJ whole genome shotgun (WGS) entry which is preliminary data.</text>
</comment>
<keyword evidence="2" id="KW-1185">Reference proteome</keyword>
<dbReference type="Proteomes" id="UP000823775">
    <property type="component" value="Unassembled WGS sequence"/>
</dbReference>
<organism evidence="1 2">
    <name type="scientific">Datura stramonium</name>
    <name type="common">Jimsonweed</name>
    <name type="synonym">Common thornapple</name>
    <dbReference type="NCBI Taxonomy" id="4076"/>
    <lineage>
        <taxon>Eukaryota</taxon>
        <taxon>Viridiplantae</taxon>
        <taxon>Streptophyta</taxon>
        <taxon>Embryophyta</taxon>
        <taxon>Tracheophyta</taxon>
        <taxon>Spermatophyta</taxon>
        <taxon>Magnoliopsida</taxon>
        <taxon>eudicotyledons</taxon>
        <taxon>Gunneridae</taxon>
        <taxon>Pentapetalae</taxon>
        <taxon>asterids</taxon>
        <taxon>lamiids</taxon>
        <taxon>Solanales</taxon>
        <taxon>Solanaceae</taxon>
        <taxon>Solanoideae</taxon>
        <taxon>Datureae</taxon>
        <taxon>Datura</taxon>
    </lineage>
</organism>
<proteinExistence type="predicted"/>
<dbReference type="EMBL" id="JACEIK010004729">
    <property type="protein sequence ID" value="MCD9646245.1"/>
    <property type="molecule type" value="Genomic_DNA"/>
</dbReference>
<sequence length="123" mass="14345">MGNSRGTNGGCKHEKTTTKALWDPLGHGERRRWYDLTGLDVPKTKEPKGIHDPVLSISECNVRIDNVLRHLYDMQMLLLRMSRVIEERLQYLSMDYPLSKRSRYLYKVGLGFEEPFDDDDSNE</sequence>